<proteinExistence type="predicted"/>
<dbReference type="EMBL" id="JAESDN010000001">
    <property type="protein sequence ID" value="KAG7057834.1"/>
    <property type="molecule type" value="Genomic_DNA"/>
</dbReference>
<dbReference type="AlphaFoldDB" id="A0A9P7UH98"/>
<feature type="non-terminal residue" evidence="1">
    <location>
        <position position="25"/>
    </location>
</feature>
<organism evidence="1 2">
    <name type="scientific">Colletotrichum scovillei</name>
    <dbReference type="NCBI Taxonomy" id="1209932"/>
    <lineage>
        <taxon>Eukaryota</taxon>
        <taxon>Fungi</taxon>
        <taxon>Dikarya</taxon>
        <taxon>Ascomycota</taxon>
        <taxon>Pezizomycotina</taxon>
        <taxon>Sordariomycetes</taxon>
        <taxon>Hypocreomycetidae</taxon>
        <taxon>Glomerellales</taxon>
        <taxon>Glomerellaceae</taxon>
        <taxon>Colletotrichum</taxon>
        <taxon>Colletotrichum acutatum species complex</taxon>
    </lineage>
</organism>
<comment type="caution">
    <text evidence="1">The sequence shown here is derived from an EMBL/GenBank/DDBJ whole genome shotgun (WGS) entry which is preliminary data.</text>
</comment>
<dbReference type="Proteomes" id="UP000699042">
    <property type="component" value="Unassembled WGS sequence"/>
</dbReference>
<evidence type="ECO:0000313" key="1">
    <source>
        <dbReference type="EMBL" id="KAG7057834.1"/>
    </source>
</evidence>
<reference evidence="1" key="1">
    <citation type="submission" date="2021-05" db="EMBL/GenBank/DDBJ databases">
        <title>Comparative genomics of three Colletotrichum scovillei strains and genetic complementation revealed genes involved fungal growth and virulence on chili pepper.</title>
        <authorList>
            <person name="Hsieh D.-K."/>
            <person name="Chuang S.-C."/>
            <person name="Chen C.-Y."/>
            <person name="Chao Y.-T."/>
            <person name="Lu M.-Y.J."/>
            <person name="Lee M.-H."/>
            <person name="Shih M.-C."/>
        </authorList>
    </citation>
    <scope>NUCLEOTIDE SEQUENCE</scope>
    <source>
        <strain evidence="1">Coll-153</strain>
    </source>
</reference>
<accession>A0A9P7UH98</accession>
<sequence>MARRIEPSINRCIRWTMSSLPQENE</sequence>
<protein>
    <submittedName>
        <fullName evidence="1">Uncharacterized protein</fullName>
    </submittedName>
</protein>
<name>A0A9P7UH98_9PEZI</name>
<gene>
    <name evidence="1" type="ORF">JMJ77_005216</name>
</gene>
<keyword evidence="2" id="KW-1185">Reference proteome</keyword>
<evidence type="ECO:0000313" key="2">
    <source>
        <dbReference type="Proteomes" id="UP000699042"/>
    </source>
</evidence>